<dbReference type="OrthoDB" id="3197626at2759"/>
<evidence type="ECO:0000256" key="1">
    <source>
        <dbReference type="SAM" id="Phobius"/>
    </source>
</evidence>
<dbReference type="AlphaFoldDB" id="A0A9P5N1B1"/>
<evidence type="ECO:0000313" key="2">
    <source>
        <dbReference type="EMBL" id="KAF8483788.1"/>
    </source>
</evidence>
<dbReference type="Proteomes" id="UP000759537">
    <property type="component" value="Unassembled WGS sequence"/>
</dbReference>
<reference evidence="2" key="1">
    <citation type="submission" date="2019-10" db="EMBL/GenBank/DDBJ databases">
        <authorList>
            <consortium name="DOE Joint Genome Institute"/>
            <person name="Kuo A."/>
            <person name="Miyauchi S."/>
            <person name="Kiss E."/>
            <person name="Drula E."/>
            <person name="Kohler A."/>
            <person name="Sanchez-Garcia M."/>
            <person name="Andreopoulos B."/>
            <person name="Barry K.W."/>
            <person name="Bonito G."/>
            <person name="Buee M."/>
            <person name="Carver A."/>
            <person name="Chen C."/>
            <person name="Cichocki N."/>
            <person name="Clum A."/>
            <person name="Culley D."/>
            <person name="Crous P.W."/>
            <person name="Fauchery L."/>
            <person name="Girlanda M."/>
            <person name="Hayes R."/>
            <person name="Keri Z."/>
            <person name="LaButti K."/>
            <person name="Lipzen A."/>
            <person name="Lombard V."/>
            <person name="Magnuson J."/>
            <person name="Maillard F."/>
            <person name="Morin E."/>
            <person name="Murat C."/>
            <person name="Nolan M."/>
            <person name="Ohm R."/>
            <person name="Pangilinan J."/>
            <person name="Pereira M."/>
            <person name="Perotto S."/>
            <person name="Peter M."/>
            <person name="Riley R."/>
            <person name="Sitrit Y."/>
            <person name="Stielow B."/>
            <person name="Szollosi G."/>
            <person name="Zifcakova L."/>
            <person name="Stursova M."/>
            <person name="Spatafora J.W."/>
            <person name="Tedersoo L."/>
            <person name="Vaario L.-M."/>
            <person name="Yamada A."/>
            <person name="Yan M."/>
            <person name="Wang P."/>
            <person name="Xu J."/>
            <person name="Bruns T."/>
            <person name="Baldrian P."/>
            <person name="Vilgalys R."/>
            <person name="Henrissat B."/>
            <person name="Grigoriev I.V."/>
            <person name="Hibbett D."/>
            <person name="Nagy L.G."/>
            <person name="Martin F.M."/>
        </authorList>
    </citation>
    <scope>NUCLEOTIDE SEQUENCE</scope>
    <source>
        <strain evidence="2">Prilba</strain>
    </source>
</reference>
<evidence type="ECO:0000313" key="3">
    <source>
        <dbReference type="Proteomes" id="UP000759537"/>
    </source>
</evidence>
<feature type="transmembrane region" description="Helical" evidence="1">
    <location>
        <begin position="86"/>
        <end position="106"/>
    </location>
</feature>
<dbReference type="EMBL" id="WHVB01000004">
    <property type="protein sequence ID" value="KAF8483788.1"/>
    <property type="molecule type" value="Genomic_DNA"/>
</dbReference>
<feature type="transmembrane region" description="Helical" evidence="1">
    <location>
        <begin position="118"/>
        <end position="141"/>
    </location>
</feature>
<keyword evidence="3" id="KW-1185">Reference proteome</keyword>
<keyword evidence="1" id="KW-0472">Membrane</keyword>
<feature type="transmembrane region" description="Helical" evidence="1">
    <location>
        <begin position="53"/>
        <end position="74"/>
    </location>
</feature>
<organism evidence="2 3">
    <name type="scientific">Russula ochroleuca</name>
    <dbReference type="NCBI Taxonomy" id="152965"/>
    <lineage>
        <taxon>Eukaryota</taxon>
        <taxon>Fungi</taxon>
        <taxon>Dikarya</taxon>
        <taxon>Basidiomycota</taxon>
        <taxon>Agaricomycotina</taxon>
        <taxon>Agaricomycetes</taxon>
        <taxon>Russulales</taxon>
        <taxon>Russulaceae</taxon>
        <taxon>Russula</taxon>
    </lineage>
</organism>
<keyword evidence="1" id="KW-0812">Transmembrane</keyword>
<feature type="transmembrane region" description="Helical" evidence="1">
    <location>
        <begin position="203"/>
        <end position="225"/>
    </location>
</feature>
<comment type="caution">
    <text evidence="2">The sequence shown here is derived from an EMBL/GenBank/DDBJ whole genome shotgun (WGS) entry which is preliminary data.</text>
</comment>
<sequence length="356" mass="39600">MVNFEDPAIIAQDFLTVAKLWSAVDGLYIWEFITTLNYEWSIIRGRRSHNWTIWIYSTTRLAAFASVILNIQTITMSARYNCEAEIVFQLIIGYLAIASASLLIVLRILAIWNKKRAVVALAFSVWGINIIFTIQSIARIFATWSPLLPICVIVDMDVLKINILVTLCTDIALLLMMLFGLLSKHLYERSTFGLGRHLWKQGLIWFLIATLAEALPAVLLCLNLNQPLDLMFLNPSVVAISIAATRIHRSLTDFAATACHNLPHILDTVRTTTKTNGAHASPIPLNHIEVAVHKTYEIAQRSHHVSFVGAEGQLRDKAAEAAETGLDGEACTEADITSAESRTCHSHDSVTPNRNV</sequence>
<name>A0A9P5N1B1_9AGAM</name>
<protein>
    <submittedName>
        <fullName evidence="2">Uncharacterized protein</fullName>
    </submittedName>
</protein>
<reference evidence="2" key="2">
    <citation type="journal article" date="2020" name="Nat. Commun.">
        <title>Large-scale genome sequencing of mycorrhizal fungi provides insights into the early evolution of symbiotic traits.</title>
        <authorList>
            <person name="Miyauchi S."/>
            <person name="Kiss E."/>
            <person name="Kuo A."/>
            <person name="Drula E."/>
            <person name="Kohler A."/>
            <person name="Sanchez-Garcia M."/>
            <person name="Morin E."/>
            <person name="Andreopoulos B."/>
            <person name="Barry K.W."/>
            <person name="Bonito G."/>
            <person name="Buee M."/>
            <person name="Carver A."/>
            <person name="Chen C."/>
            <person name="Cichocki N."/>
            <person name="Clum A."/>
            <person name="Culley D."/>
            <person name="Crous P.W."/>
            <person name="Fauchery L."/>
            <person name="Girlanda M."/>
            <person name="Hayes R.D."/>
            <person name="Keri Z."/>
            <person name="LaButti K."/>
            <person name="Lipzen A."/>
            <person name="Lombard V."/>
            <person name="Magnuson J."/>
            <person name="Maillard F."/>
            <person name="Murat C."/>
            <person name="Nolan M."/>
            <person name="Ohm R.A."/>
            <person name="Pangilinan J."/>
            <person name="Pereira M.F."/>
            <person name="Perotto S."/>
            <person name="Peter M."/>
            <person name="Pfister S."/>
            <person name="Riley R."/>
            <person name="Sitrit Y."/>
            <person name="Stielow J.B."/>
            <person name="Szollosi G."/>
            <person name="Zifcakova L."/>
            <person name="Stursova M."/>
            <person name="Spatafora J.W."/>
            <person name="Tedersoo L."/>
            <person name="Vaario L.M."/>
            <person name="Yamada A."/>
            <person name="Yan M."/>
            <person name="Wang P."/>
            <person name="Xu J."/>
            <person name="Bruns T."/>
            <person name="Baldrian P."/>
            <person name="Vilgalys R."/>
            <person name="Dunand C."/>
            <person name="Henrissat B."/>
            <person name="Grigoriev I.V."/>
            <person name="Hibbett D."/>
            <person name="Nagy L.G."/>
            <person name="Martin F.M."/>
        </authorList>
    </citation>
    <scope>NUCLEOTIDE SEQUENCE</scope>
    <source>
        <strain evidence="2">Prilba</strain>
    </source>
</reference>
<gene>
    <name evidence="2" type="ORF">DFH94DRAFT_324967</name>
</gene>
<feature type="transmembrane region" description="Helical" evidence="1">
    <location>
        <begin position="161"/>
        <end position="182"/>
    </location>
</feature>
<proteinExistence type="predicted"/>
<keyword evidence="1" id="KW-1133">Transmembrane helix</keyword>
<accession>A0A9P5N1B1</accession>